<dbReference type="InParanoid" id="E3KCZ1"/>
<protein>
    <submittedName>
        <fullName evidence="1">Uncharacterized protein</fullName>
    </submittedName>
</protein>
<proteinExistence type="predicted"/>
<dbReference type="VEuPathDB" id="FungiDB:PGTG_07455"/>
<accession>E3KCZ1</accession>
<dbReference type="Proteomes" id="UP000008783">
    <property type="component" value="Unassembled WGS sequence"/>
</dbReference>
<dbReference type="eggNOG" id="KOG0247">
    <property type="taxonomic scope" value="Eukaryota"/>
</dbReference>
<evidence type="ECO:0000313" key="2">
    <source>
        <dbReference type="Proteomes" id="UP000008783"/>
    </source>
</evidence>
<keyword evidence="2" id="KW-1185">Reference proteome</keyword>
<name>E3KCZ1_PUCGT</name>
<dbReference type="GeneID" id="10534426"/>
<reference key="1">
    <citation type="submission" date="2007-01" db="EMBL/GenBank/DDBJ databases">
        <title>The Genome Sequence of Puccinia graminis f. sp. tritici Strain CRL 75-36-700-3.</title>
        <authorList>
            <consortium name="The Broad Institute Genome Sequencing Platform"/>
            <person name="Birren B."/>
            <person name="Lander E."/>
            <person name="Galagan J."/>
            <person name="Nusbaum C."/>
            <person name="Devon K."/>
            <person name="Cuomo C."/>
            <person name="Jaffe D."/>
            <person name="Butler J."/>
            <person name="Alvarez P."/>
            <person name="Gnerre S."/>
            <person name="Grabherr M."/>
            <person name="Mauceli E."/>
            <person name="Brockman W."/>
            <person name="Young S."/>
            <person name="LaButti K."/>
            <person name="Sykes S."/>
            <person name="DeCaprio D."/>
            <person name="Crawford M."/>
            <person name="Koehrsen M."/>
            <person name="Engels R."/>
            <person name="Montgomery P."/>
            <person name="Pearson M."/>
            <person name="Howarth C."/>
            <person name="Larson L."/>
            <person name="White J."/>
            <person name="Zeng Q."/>
            <person name="Kodira C."/>
            <person name="Yandava C."/>
            <person name="Alvarado L."/>
            <person name="O'Leary S."/>
            <person name="Szabo L."/>
            <person name="Dean R."/>
            <person name="Schein J."/>
        </authorList>
    </citation>
    <scope>NUCLEOTIDE SEQUENCE</scope>
    <source>
        <strain>CRL 75-36-700-3</strain>
    </source>
</reference>
<dbReference type="KEGG" id="pgr:PGTG_07455"/>
<reference evidence="2" key="2">
    <citation type="journal article" date="2011" name="Proc. Natl. Acad. Sci. U.S.A.">
        <title>Obligate biotrophy features unraveled by the genomic analysis of rust fungi.</title>
        <authorList>
            <person name="Duplessis S."/>
            <person name="Cuomo C.A."/>
            <person name="Lin Y.-C."/>
            <person name="Aerts A."/>
            <person name="Tisserant E."/>
            <person name="Veneault-Fourrey C."/>
            <person name="Joly D.L."/>
            <person name="Hacquard S."/>
            <person name="Amselem J."/>
            <person name="Cantarel B.L."/>
            <person name="Chiu R."/>
            <person name="Coutinho P.M."/>
            <person name="Feau N."/>
            <person name="Field M."/>
            <person name="Frey P."/>
            <person name="Gelhaye E."/>
            <person name="Goldberg J."/>
            <person name="Grabherr M.G."/>
            <person name="Kodira C.D."/>
            <person name="Kohler A."/>
            <person name="Kuees U."/>
            <person name="Lindquist E.A."/>
            <person name="Lucas S.M."/>
            <person name="Mago R."/>
            <person name="Mauceli E."/>
            <person name="Morin E."/>
            <person name="Murat C."/>
            <person name="Pangilinan J.L."/>
            <person name="Park R."/>
            <person name="Pearson M."/>
            <person name="Quesneville H."/>
            <person name="Rouhier N."/>
            <person name="Sakthikumar S."/>
            <person name="Salamov A.A."/>
            <person name="Schmutz J."/>
            <person name="Selles B."/>
            <person name="Shapiro H."/>
            <person name="Tanguay P."/>
            <person name="Tuskan G.A."/>
            <person name="Henrissat B."/>
            <person name="Van de Peer Y."/>
            <person name="Rouze P."/>
            <person name="Ellis J.G."/>
            <person name="Dodds P.N."/>
            <person name="Schein J.E."/>
            <person name="Zhong S."/>
            <person name="Hamelin R.C."/>
            <person name="Grigoriev I.V."/>
            <person name="Szabo L.J."/>
            <person name="Martin F."/>
        </authorList>
    </citation>
    <scope>NUCLEOTIDE SEQUENCE [LARGE SCALE GENOMIC DNA]</scope>
    <source>
        <strain evidence="2">CRL 75-36-700-3 / race SCCL</strain>
    </source>
</reference>
<dbReference type="EMBL" id="DS178281">
    <property type="protein sequence ID" value="EFP82058.1"/>
    <property type="molecule type" value="Genomic_DNA"/>
</dbReference>
<gene>
    <name evidence="1" type="ORF">PGTG_07455</name>
</gene>
<sequence length="48" mass="5603">MHSWSDTENSHVIKFSTWQAKLSTSEKSDMVIPKFCLKIKLNLQLHQS</sequence>
<evidence type="ECO:0000313" key="1">
    <source>
        <dbReference type="EMBL" id="EFP82058.1"/>
    </source>
</evidence>
<dbReference type="RefSeq" id="XP_003326477.1">
    <property type="nucleotide sequence ID" value="XM_003326429.1"/>
</dbReference>
<dbReference type="AlphaFoldDB" id="E3KCZ1"/>
<organism evidence="1 2">
    <name type="scientific">Puccinia graminis f. sp. tritici (strain CRL 75-36-700-3 / race SCCL)</name>
    <name type="common">Black stem rust fungus</name>
    <dbReference type="NCBI Taxonomy" id="418459"/>
    <lineage>
        <taxon>Eukaryota</taxon>
        <taxon>Fungi</taxon>
        <taxon>Dikarya</taxon>
        <taxon>Basidiomycota</taxon>
        <taxon>Pucciniomycotina</taxon>
        <taxon>Pucciniomycetes</taxon>
        <taxon>Pucciniales</taxon>
        <taxon>Pucciniaceae</taxon>
        <taxon>Puccinia</taxon>
    </lineage>
</organism>
<dbReference type="HOGENOM" id="CLU_3160210_0_0_1"/>